<name>A0A5N6V383_ASPTM</name>
<dbReference type="PIRSF" id="PIRSF001112">
    <property type="entry name" value="Epoxide_hydrolase"/>
    <property type="match status" value="1"/>
</dbReference>
<evidence type="ECO:0000256" key="2">
    <source>
        <dbReference type="ARBA" id="ARBA00022801"/>
    </source>
</evidence>
<feature type="active site" description="Nucleophile" evidence="3">
    <location>
        <position position="179"/>
    </location>
</feature>
<dbReference type="Proteomes" id="UP000326950">
    <property type="component" value="Unassembled WGS sequence"/>
</dbReference>
<evidence type="ECO:0000259" key="4">
    <source>
        <dbReference type="Pfam" id="PF06441"/>
    </source>
</evidence>
<comment type="similarity">
    <text evidence="1">Belongs to the peptidase S33 family.</text>
</comment>
<dbReference type="Pfam" id="PF06441">
    <property type="entry name" value="EHN"/>
    <property type="match status" value="1"/>
</dbReference>
<feature type="active site" description="Proton acceptor" evidence="3">
    <location>
        <position position="362"/>
    </location>
</feature>
<dbReference type="AlphaFoldDB" id="A0A5N6V383"/>
<dbReference type="InterPro" id="IPR029058">
    <property type="entry name" value="AB_hydrolase_fold"/>
</dbReference>
<sequence>MTSPRIRDFNVDIPREEVERLQRKLRDTRLPGREIVPGAGNRYGPEYMWAEDLYKKWIDDFDWYSVQEEINQFPHYTGEFKGVNIHFLHARSESADAIPLLLIHGWPGSFYEFSRVWGPLSHPVGENEQAFHVVVPSLPGFCWSDWPTKAGWTLQDTAKVFDSLMIELGYDEYMVQCGDWGHFVGRELGARYTQSCKLIHFNFAPSALPENADERTEREQAVADRVDDWLENHLGYAVCMRTRPHTIGIGLHDNPMGILMWVGEKYNEAADPETQKLPSWSQAILATASLYYFTGCIMPSMLCYYENVRHENFAEFTKDPANRVQVPFGYSSFFWDTEPSSKRAVERTGNLVYYKEHNNGGHFAALECPRELVQDLRELVAQEWKK</sequence>
<dbReference type="InterPro" id="IPR010497">
    <property type="entry name" value="Epoxide_hydro_N"/>
</dbReference>
<organism evidence="5 6">
    <name type="scientific">Aspergillus tamarii</name>
    <dbReference type="NCBI Taxonomy" id="41984"/>
    <lineage>
        <taxon>Eukaryota</taxon>
        <taxon>Fungi</taxon>
        <taxon>Dikarya</taxon>
        <taxon>Ascomycota</taxon>
        <taxon>Pezizomycotina</taxon>
        <taxon>Eurotiomycetes</taxon>
        <taxon>Eurotiomycetidae</taxon>
        <taxon>Eurotiales</taxon>
        <taxon>Aspergillaceae</taxon>
        <taxon>Aspergillus</taxon>
        <taxon>Aspergillus subgen. Circumdati</taxon>
    </lineage>
</organism>
<evidence type="ECO:0000313" key="6">
    <source>
        <dbReference type="Proteomes" id="UP000326950"/>
    </source>
</evidence>
<dbReference type="InterPro" id="IPR000639">
    <property type="entry name" value="Epox_hydrolase-like"/>
</dbReference>
<evidence type="ECO:0000256" key="1">
    <source>
        <dbReference type="ARBA" id="ARBA00010088"/>
    </source>
</evidence>
<dbReference type="PANTHER" id="PTHR21661:SF79">
    <property type="entry name" value="EPOXIDE HYDROLASE"/>
    <property type="match status" value="1"/>
</dbReference>
<accession>A0A5N6V383</accession>
<feature type="active site" description="Proton donor" evidence="3">
    <location>
        <position position="304"/>
    </location>
</feature>
<proteinExistence type="inferred from homology"/>
<dbReference type="PRINTS" id="PR00412">
    <property type="entry name" value="EPOXHYDRLASE"/>
</dbReference>
<dbReference type="PANTHER" id="PTHR21661">
    <property type="entry name" value="EPOXIDE HYDROLASE 1-RELATED"/>
    <property type="match status" value="1"/>
</dbReference>
<evidence type="ECO:0000313" key="5">
    <source>
        <dbReference type="EMBL" id="KAE8164461.1"/>
    </source>
</evidence>
<keyword evidence="2 5" id="KW-0378">Hydrolase</keyword>
<dbReference type="SUPFAM" id="SSF53474">
    <property type="entry name" value="alpha/beta-Hydrolases"/>
    <property type="match status" value="1"/>
</dbReference>
<dbReference type="Gene3D" id="3.40.50.1820">
    <property type="entry name" value="alpha/beta hydrolase"/>
    <property type="match status" value="1"/>
</dbReference>
<dbReference type="GO" id="GO:0097176">
    <property type="term" value="P:epoxide metabolic process"/>
    <property type="evidence" value="ECO:0007669"/>
    <property type="project" value="TreeGrafter"/>
</dbReference>
<dbReference type="OrthoDB" id="7130006at2759"/>
<reference evidence="5 6" key="1">
    <citation type="submission" date="2019-04" db="EMBL/GenBank/DDBJ databases">
        <title>Friends and foes A comparative genomics study of 23 Aspergillus species from section Flavi.</title>
        <authorList>
            <consortium name="DOE Joint Genome Institute"/>
            <person name="Kjaerbolling I."/>
            <person name="Vesth T."/>
            <person name="Frisvad J.C."/>
            <person name="Nybo J.L."/>
            <person name="Theobald S."/>
            <person name="Kildgaard S."/>
            <person name="Isbrandt T."/>
            <person name="Kuo A."/>
            <person name="Sato A."/>
            <person name="Lyhne E.K."/>
            <person name="Kogle M.E."/>
            <person name="Wiebenga A."/>
            <person name="Kun R.S."/>
            <person name="Lubbers R.J."/>
            <person name="Makela M.R."/>
            <person name="Barry K."/>
            <person name="Chovatia M."/>
            <person name="Clum A."/>
            <person name="Daum C."/>
            <person name="Haridas S."/>
            <person name="He G."/>
            <person name="LaButti K."/>
            <person name="Lipzen A."/>
            <person name="Mondo S."/>
            <person name="Riley R."/>
            <person name="Salamov A."/>
            <person name="Simmons B.A."/>
            <person name="Magnuson J.K."/>
            <person name="Henrissat B."/>
            <person name="Mortensen U.H."/>
            <person name="Larsen T.O."/>
            <person name="Devries R.P."/>
            <person name="Grigoriev I.V."/>
            <person name="Machida M."/>
            <person name="Baker S.E."/>
            <person name="Andersen M.R."/>
        </authorList>
    </citation>
    <scope>NUCLEOTIDE SEQUENCE [LARGE SCALE GENOMIC DNA]</scope>
    <source>
        <strain evidence="5 6">CBS 117626</strain>
    </source>
</reference>
<protein>
    <submittedName>
        <fullName evidence="5">Alpha/beta-hydrolase</fullName>
    </submittedName>
</protein>
<evidence type="ECO:0000256" key="3">
    <source>
        <dbReference type="PIRSR" id="PIRSR001112-1"/>
    </source>
</evidence>
<dbReference type="EMBL" id="ML738608">
    <property type="protein sequence ID" value="KAE8164461.1"/>
    <property type="molecule type" value="Genomic_DNA"/>
</dbReference>
<dbReference type="InterPro" id="IPR016292">
    <property type="entry name" value="Epoxide_hydrolase"/>
</dbReference>
<gene>
    <name evidence="5" type="ORF">BDV40DRAFT_310927</name>
</gene>
<feature type="domain" description="Epoxide hydrolase N-terminal" evidence="4">
    <location>
        <begin position="6"/>
        <end position="113"/>
    </location>
</feature>
<dbReference type="GO" id="GO:0004301">
    <property type="term" value="F:epoxide hydrolase activity"/>
    <property type="evidence" value="ECO:0007669"/>
    <property type="project" value="TreeGrafter"/>
</dbReference>
<keyword evidence="6" id="KW-1185">Reference proteome</keyword>